<keyword evidence="9" id="KW-1185">Reference proteome</keyword>
<dbReference type="GO" id="GO:0005524">
    <property type="term" value="F:ATP binding"/>
    <property type="evidence" value="ECO:0007669"/>
    <property type="project" value="UniProtKB-KW"/>
</dbReference>
<evidence type="ECO:0000256" key="1">
    <source>
        <dbReference type="ARBA" id="ARBA00022527"/>
    </source>
</evidence>
<dbReference type="Proteomes" id="UP000823749">
    <property type="component" value="Chromosome 13"/>
</dbReference>
<dbReference type="InterPro" id="IPR021820">
    <property type="entry name" value="S-locus_recpt_kinase_C"/>
</dbReference>
<dbReference type="GO" id="GO:0004674">
    <property type="term" value="F:protein serine/threonine kinase activity"/>
    <property type="evidence" value="ECO:0007669"/>
    <property type="project" value="UniProtKB-KW"/>
</dbReference>
<organism evidence="8 9">
    <name type="scientific">Rhododendron griersonianum</name>
    <dbReference type="NCBI Taxonomy" id="479676"/>
    <lineage>
        <taxon>Eukaryota</taxon>
        <taxon>Viridiplantae</taxon>
        <taxon>Streptophyta</taxon>
        <taxon>Embryophyta</taxon>
        <taxon>Tracheophyta</taxon>
        <taxon>Spermatophyta</taxon>
        <taxon>Magnoliopsida</taxon>
        <taxon>eudicotyledons</taxon>
        <taxon>Gunneridae</taxon>
        <taxon>Pentapetalae</taxon>
        <taxon>asterids</taxon>
        <taxon>Ericales</taxon>
        <taxon>Ericaceae</taxon>
        <taxon>Ericoideae</taxon>
        <taxon>Rhodoreae</taxon>
        <taxon>Rhododendron</taxon>
    </lineage>
</organism>
<keyword evidence="1" id="KW-0723">Serine/threonine-protein kinase</keyword>
<dbReference type="SUPFAM" id="SSF56112">
    <property type="entry name" value="Protein kinase-like (PK-like)"/>
    <property type="match status" value="1"/>
</dbReference>
<feature type="domain" description="S-locus receptor kinase C-terminal" evidence="7">
    <location>
        <begin position="128"/>
        <end position="173"/>
    </location>
</feature>
<keyword evidence="3" id="KW-0547">Nucleotide-binding</keyword>
<dbReference type="EMBL" id="JACTNZ010000013">
    <property type="protein sequence ID" value="KAG5516636.1"/>
    <property type="molecule type" value="Genomic_DNA"/>
</dbReference>
<evidence type="ECO:0000256" key="2">
    <source>
        <dbReference type="ARBA" id="ARBA00022679"/>
    </source>
</evidence>
<feature type="compositionally biased region" description="Polar residues" evidence="6">
    <location>
        <begin position="12"/>
        <end position="24"/>
    </location>
</feature>
<name>A0AAV6HVS6_9ERIC</name>
<evidence type="ECO:0000256" key="5">
    <source>
        <dbReference type="ARBA" id="ARBA00022840"/>
    </source>
</evidence>
<sequence>MNLTGIREQQNLSFSPDNTTSLEASSMGKHFDESGTNPELPYFELSIIVSATGNFSLDNKLGEGGFGAVYKVWSLWQEGRAVEIVGSWMTESDSDKEVLRCIHIALLCVQESANDRPNMSDVAFMLCNETALPPSKQPAFIFKGDSSKPGTSSSASAIAVSINDVTLSTIQAR</sequence>
<evidence type="ECO:0000256" key="6">
    <source>
        <dbReference type="SAM" id="MobiDB-lite"/>
    </source>
</evidence>
<gene>
    <name evidence="8" type="ORF">RHGRI_037385</name>
</gene>
<proteinExistence type="predicted"/>
<comment type="caution">
    <text evidence="8">The sequence shown here is derived from an EMBL/GenBank/DDBJ whole genome shotgun (WGS) entry which is preliminary data.</text>
</comment>
<keyword evidence="2" id="KW-0808">Transferase</keyword>
<dbReference type="AlphaFoldDB" id="A0AAV6HVS6"/>
<evidence type="ECO:0000313" key="8">
    <source>
        <dbReference type="EMBL" id="KAG5516636.1"/>
    </source>
</evidence>
<dbReference type="Pfam" id="PF11883">
    <property type="entry name" value="DUF3403"/>
    <property type="match status" value="1"/>
</dbReference>
<feature type="region of interest" description="Disordered" evidence="6">
    <location>
        <begin position="12"/>
        <end position="32"/>
    </location>
</feature>
<dbReference type="PANTHER" id="PTHR27002:SF1095">
    <property type="entry name" value="G-TYPE LECTIN S-RECEPTOR-LIKE SERINE_THREONINE-PROTEIN KINASE RKS1"/>
    <property type="match status" value="1"/>
</dbReference>
<evidence type="ECO:0000259" key="7">
    <source>
        <dbReference type="Pfam" id="PF11883"/>
    </source>
</evidence>
<keyword evidence="4" id="KW-0418">Kinase</keyword>
<evidence type="ECO:0000256" key="3">
    <source>
        <dbReference type="ARBA" id="ARBA00022741"/>
    </source>
</evidence>
<dbReference type="GO" id="GO:0005886">
    <property type="term" value="C:plasma membrane"/>
    <property type="evidence" value="ECO:0007669"/>
    <property type="project" value="TreeGrafter"/>
</dbReference>
<keyword evidence="5" id="KW-0067">ATP-binding</keyword>
<protein>
    <recommendedName>
        <fullName evidence="7">S-locus receptor kinase C-terminal domain-containing protein</fullName>
    </recommendedName>
</protein>
<evidence type="ECO:0000313" key="9">
    <source>
        <dbReference type="Proteomes" id="UP000823749"/>
    </source>
</evidence>
<dbReference type="Gene3D" id="3.30.200.20">
    <property type="entry name" value="Phosphorylase Kinase, domain 1"/>
    <property type="match status" value="1"/>
</dbReference>
<dbReference type="InterPro" id="IPR011009">
    <property type="entry name" value="Kinase-like_dom_sf"/>
</dbReference>
<accession>A0AAV6HVS6</accession>
<reference evidence="8 9" key="1">
    <citation type="submission" date="2020-08" db="EMBL/GenBank/DDBJ databases">
        <title>Plant Genome Project.</title>
        <authorList>
            <person name="Zhang R.-G."/>
        </authorList>
    </citation>
    <scope>NUCLEOTIDE SEQUENCE [LARGE SCALE GENOMIC DNA]</scope>
    <source>
        <strain evidence="8">WSP0</strain>
        <tissue evidence="8">Leaf</tissue>
    </source>
</reference>
<evidence type="ECO:0000256" key="4">
    <source>
        <dbReference type="ARBA" id="ARBA00022777"/>
    </source>
</evidence>
<dbReference type="PANTHER" id="PTHR27002">
    <property type="entry name" value="RECEPTOR-LIKE SERINE/THREONINE-PROTEIN KINASE SD1-8"/>
    <property type="match status" value="1"/>
</dbReference>